<dbReference type="EMBL" id="JACPUR010000001">
    <property type="protein sequence ID" value="MBI3126278.1"/>
    <property type="molecule type" value="Genomic_DNA"/>
</dbReference>
<organism evidence="2 3">
    <name type="scientific">Tectimicrobiota bacterium</name>
    <dbReference type="NCBI Taxonomy" id="2528274"/>
    <lineage>
        <taxon>Bacteria</taxon>
        <taxon>Pseudomonadati</taxon>
        <taxon>Nitrospinota/Tectimicrobiota group</taxon>
        <taxon>Candidatus Tectimicrobiota</taxon>
    </lineage>
</organism>
<sequence length="158" mass="17209">MSKAKTALLVLGIALGLIFTALQPSPAQGAERVIYVQAMEPKGGVTVDKEPFPGGELPKGGGYVLKKPDAKGRWEVSTYTWNPSQIIVRKGDRVTLKIIGINGEKHTGLIEHYHPKQFTVKRGVITTVSFTANKAGRFRIGCDEHKPSMEGELIVLDN</sequence>
<dbReference type="InterPro" id="IPR008972">
    <property type="entry name" value="Cupredoxin"/>
</dbReference>
<feature type="chain" id="PRO_5037323992" description="EfeO-type cupredoxin-like domain-containing protein" evidence="1">
    <location>
        <begin position="30"/>
        <end position="158"/>
    </location>
</feature>
<comment type="caution">
    <text evidence="2">The sequence shown here is derived from an EMBL/GenBank/DDBJ whole genome shotgun (WGS) entry which is preliminary data.</text>
</comment>
<dbReference type="Gene3D" id="2.60.40.420">
    <property type="entry name" value="Cupredoxins - blue copper proteins"/>
    <property type="match status" value="1"/>
</dbReference>
<feature type="signal peptide" evidence="1">
    <location>
        <begin position="1"/>
        <end position="29"/>
    </location>
</feature>
<gene>
    <name evidence="2" type="ORF">HYZ11_01565</name>
</gene>
<dbReference type="SUPFAM" id="SSF49503">
    <property type="entry name" value="Cupredoxins"/>
    <property type="match status" value="1"/>
</dbReference>
<evidence type="ECO:0000313" key="2">
    <source>
        <dbReference type="EMBL" id="MBI3126278.1"/>
    </source>
</evidence>
<name>A0A932HWG5_UNCTE</name>
<accession>A0A932HWG5</accession>
<reference evidence="2" key="1">
    <citation type="submission" date="2020-07" db="EMBL/GenBank/DDBJ databases">
        <title>Huge and variable diversity of episymbiotic CPR bacteria and DPANN archaea in groundwater ecosystems.</title>
        <authorList>
            <person name="He C.Y."/>
            <person name="Keren R."/>
            <person name="Whittaker M."/>
            <person name="Farag I.F."/>
            <person name="Doudna J."/>
            <person name="Cate J.H.D."/>
            <person name="Banfield J.F."/>
        </authorList>
    </citation>
    <scope>NUCLEOTIDE SEQUENCE</scope>
    <source>
        <strain evidence="2">NC_groundwater_763_Ag_S-0.2um_68_21</strain>
    </source>
</reference>
<keyword evidence="1" id="KW-0732">Signal</keyword>
<proteinExistence type="predicted"/>
<evidence type="ECO:0008006" key="4">
    <source>
        <dbReference type="Google" id="ProtNLM"/>
    </source>
</evidence>
<dbReference type="Proteomes" id="UP000782312">
    <property type="component" value="Unassembled WGS sequence"/>
</dbReference>
<evidence type="ECO:0000313" key="3">
    <source>
        <dbReference type="Proteomes" id="UP000782312"/>
    </source>
</evidence>
<dbReference type="AlphaFoldDB" id="A0A932HWG5"/>
<protein>
    <recommendedName>
        <fullName evidence="4">EfeO-type cupredoxin-like domain-containing protein</fullName>
    </recommendedName>
</protein>
<evidence type="ECO:0000256" key="1">
    <source>
        <dbReference type="SAM" id="SignalP"/>
    </source>
</evidence>